<dbReference type="PANTHER" id="PTHR35392:SF1">
    <property type="entry name" value="ZN(II)2CYS6 TRANSCRIPTION FACTOR (EUROFUNG)"/>
    <property type="match status" value="1"/>
</dbReference>
<reference evidence="2 3" key="1">
    <citation type="journal article" date="2020" name="Phytopathology">
        <title>A high-quality genome resource of Botrytis fragariae, a new and rapidly spreading fungal pathogen causing strawberry gray mold in the U.S.A.</title>
        <authorList>
            <person name="Wu Y."/>
            <person name="Saski C.A."/>
            <person name="Schnabel G."/>
            <person name="Xiao S."/>
            <person name="Hu M."/>
        </authorList>
    </citation>
    <scope>NUCLEOTIDE SEQUENCE [LARGE SCALE GENOMIC DNA]</scope>
    <source>
        <strain evidence="2 3">BVB16</strain>
    </source>
</reference>
<sequence>MDDFLDTTGIDLNNKSNLSIYIQLITFRIGSADEIVIDVREDCQVETARCLSKRLDFRFRYTYDTRRVTITRNSSLHTLELPDLHNYQTDLQGSFYHDLIIDTGDSNMDMDISAYQDFLAPLPEFSGDFDAFAQDMGLSDERSTNMLLNDLDLDDNNTFGTSTNFQIEHDGDESLPDWFDLVNIVDQDHFDPDTNMLNNTRFDNSTLDIPHESCESLQLVIDNPFTSGFQNSITDIPAWRGTPPAPVAVLDVPTPRPLSPVEPVHSVPSKNSQSQGIDIVVKPILNRSDSSLDNTASSYQEGVFSSTPGHSSMPTAYGSSPHRMGPLDSATRAKANAVKAIGACWRCKFLRKPCDAQNCCIQCKGKQGGPWHSIGCKRGDIKKKMLPIFLCPERTIETRNPSTVSEMYKPWLSANQCRLEISKRREKDLRPEIVSTSHPTKIGQFLQNLASGRPLAVDLQRNRSSLLERFKETAPAVLEPLDDCILTILWGLLNCESAEKAVHPWMTLHNGTLEDFILLLNSAAIYQASFESNQLIAYSLTCLRTCVEALHVNTLGGFEDSHGACELSTCKVDCIRDLELQVEQYLDELSRVIFLKENMRNRFWWLSAFYSLCIQGVIRQALILLSSNDHSETLGIEKLSSAQYLHIAIRLFSVSSGTHDPLIRDWSSQLASPPAEVGAPSSEDYQNARSAINQFQWRLKGIKKSGNYLKKLFEDDGSPLAEPLDESGTLVILPEPYLPRTFTLETCRQIRADWDLARCNYTKNLLQIVKNYGHGSKAYTDAEEKWGLVEAEWNRVSDEAMANTVNQAHNGRETPKPLLPEI</sequence>
<name>A0A8H6ASH9_9HELO</name>
<evidence type="ECO:0000313" key="2">
    <source>
        <dbReference type="EMBL" id="KAF5872963.1"/>
    </source>
</evidence>
<feature type="region of interest" description="Disordered" evidence="1">
    <location>
        <begin position="299"/>
        <end position="321"/>
    </location>
</feature>
<keyword evidence="3" id="KW-1185">Reference proteome</keyword>
<dbReference type="PANTHER" id="PTHR35392">
    <property type="entry name" value="ZN(II)2CYS6 TRANSCRIPTION FACTOR (EUROFUNG)-RELATED-RELATED"/>
    <property type="match status" value="1"/>
</dbReference>
<comment type="caution">
    <text evidence="2">The sequence shown here is derived from an EMBL/GenBank/DDBJ whole genome shotgun (WGS) entry which is preliminary data.</text>
</comment>
<dbReference type="GeneID" id="59262295"/>
<evidence type="ECO:0000313" key="3">
    <source>
        <dbReference type="Proteomes" id="UP000531561"/>
    </source>
</evidence>
<proteinExistence type="predicted"/>
<dbReference type="RefSeq" id="XP_037191909.1">
    <property type="nucleotide sequence ID" value="XM_037338603.1"/>
</dbReference>
<dbReference type="OrthoDB" id="3524154at2759"/>
<feature type="compositionally biased region" description="Polar residues" evidence="1">
    <location>
        <begin position="299"/>
        <end position="318"/>
    </location>
</feature>
<dbReference type="AlphaFoldDB" id="A0A8H6ASH9"/>
<dbReference type="InterPro" id="IPR052973">
    <property type="entry name" value="Fungal_sec-metab_reg_TF"/>
</dbReference>
<dbReference type="EMBL" id="JABFCT010000009">
    <property type="protein sequence ID" value="KAF5872963.1"/>
    <property type="molecule type" value="Genomic_DNA"/>
</dbReference>
<gene>
    <name evidence="2" type="ORF">Bfra_008240</name>
</gene>
<organism evidence="2 3">
    <name type="scientific">Botrytis fragariae</name>
    <dbReference type="NCBI Taxonomy" id="1964551"/>
    <lineage>
        <taxon>Eukaryota</taxon>
        <taxon>Fungi</taxon>
        <taxon>Dikarya</taxon>
        <taxon>Ascomycota</taxon>
        <taxon>Pezizomycotina</taxon>
        <taxon>Leotiomycetes</taxon>
        <taxon>Helotiales</taxon>
        <taxon>Sclerotiniaceae</taxon>
        <taxon>Botrytis</taxon>
    </lineage>
</organism>
<evidence type="ECO:0000256" key="1">
    <source>
        <dbReference type="SAM" id="MobiDB-lite"/>
    </source>
</evidence>
<dbReference type="Proteomes" id="UP000531561">
    <property type="component" value="Unassembled WGS sequence"/>
</dbReference>
<accession>A0A8H6ASH9</accession>
<protein>
    <submittedName>
        <fullName evidence="2">Putative only proline and serine are matching in the corresponding protein</fullName>
    </submittedName>
</protein>